<dbReference type="InterPro" id="IPR050608">
    <property type="entry name" value="NmrA-type/Isoflavone_red_sf"/>
</dbReference>
<proteinExistence type="evidence at transcript level"/>
<evidence type="ECO:0000313" key="4">
    <source>
        <dbReference type="EMBL" id="AAZ78662.1"/>
    </source>
</evidence>
<dbReference type="SUPFAM" id="SSF51735">
    <property type="entry name" value="NAD(P)-binding Rossmann-fold domains"/>
    <property type="match status" value="1"/>
</dbReference>
<dbReference type="Gene3D" id="3.90.25.10">
    <property type="entry name" value="UDP-galactose 4-epimerase, domain 1"/>
    <property type="match status" value="1"/>
</dbReference>
<gene>
    <name evidence="4" type="primary">LAR</name>
</gene>
<evidence type="ECO:0000256" key="1">
    <source>
        <dbReference type="ARBA" id="ARBA00022857"/>
    </source>
</evidence>
<protein>
    <submittedName>
        <fullName evidence="4">Putative leucoanthocyanidin reductase</fullName>
    </submittedName>
</protein>
<dbReference type="PANTHER" id="PTHR43349:SF16">
    <property type="entry name" value="LEUCANTHOCYANIDIN REDUCTASE"/>
    <property type="match status" value="1"/>
</dbReference>
<evidence type="ECO:0000256" key="2">
    <source>
        <dbReference type="ARBA" id="ARBA00023002"/>
    </source>
</evidence>
<dbReference type="GO" id="GO:0009807">
    <property type="term" value="P:lignan biosynthetic process"/>
    <property type="evidence" value="ECO:0007669"/>
    <property type="project" value="UniProtKB-ARBA"/>
</dbReference>
<dbReference type="InterPro" id="IPR036291">
    <property type="entry name" value="NAD(P)-bd_dom_sf"/>
</dbReference>
<dbReference type="InterPro" id="IPR008030">
    <property type="entry name" value="NmrA-like"/>
</dbReference>
<dbReference type="CDD" id="cd05259">
    <property type="entry name" value="PCBER_SDR_a"/>
    <property type="match status" value="1"/>
</dbReference>
<dbReference type="PANTHER" id="PTHR43349">
    <property type="entry name" value="PINORESINOL REDUCTASE-RELATED"/>
    <property type="match status" value="1"/>
</dbReference>
<keyword evidence="1" id="KW-0521">NADP</keyword>
<name>Q07DT8_FRAAN</name>
<dbReference type="EMBL" id="DQ087253">
    <property type="protein sequence ID" value="AAZ78662.1"/>
    <property type="molecule type" value="mRNA"/>
</dbReference>
<keyword evidence="2" id="KW-0560">Oxidoreductase</keyword>
<sequence length="357" mass="39132">MTVSPSIASAAKSGRVLIIGATGFIGKFVAEASLDSGLPTYVLVRPGPSRPSKSDTIKSLKDRGAIILHGVMSDKPLMEKLLKEHEIEIVISAVGGATILDQITLVEAITSVGTVKRFLPSEFGHDVDRADPVEPGLTMYLEKRKVRRAIEKSGVPYTYICCNSIASWPYYDNKHPSEVIPPLDQFQIYGDGTVKAYFVDGPDIGKFTMKTVDDIRTMNKNVHFRPSSNLYDINGLASLWEKKIGRTLPKVTITENDLLTMAAENRIPESIVASFTHDIFIKGCQTNFPIEGPNDVDIGTLYPEESFRTLDECFNDFLVKVGGKLETDKLAAKNTAAVGVEPMAISRLLVPEEHSIS</sequence>
<accession>Q07DT8</accession>
<reference evidence="4" key="1">
    <citation type="journal article" date="2007" name="Arch. Biochem. Biophys.">
        <title>Characterization of major enzymes and genes involved in flavonoid and proanthocyanidin biosynthesis during fruit development in strawberry (Fragaria x ananassa).</title>
        <authorList>
            <person name="Almeida J.R."/>
            <person name="D'Amico E."/>
            <person name="Preuss A."/>
            <person name="Carbone F."/>
            <person name="de Vos C.H."/>
            <person name="Deiml B."/>
            <person name="Mourgues F."/>
            <person name="Perrotta G."/>
            <person name="Fischer T.C."/>
            <person name="Bovy A.G."/>
            <person name="Martens S."/>
            <person name="Rosati C."/>
        </authorList>
    </citation>
    <scope>NUCLEOTIDE SEQUENCE</scope>
</reference>
<dbReference type="GO" id="GO:0016491">
    <property type="term" value="F:oxidoreductase activity"/>
    <property type="evidence" value="ECO:0007669"/>
    <property type="project" value="UniProtKB-KW"/>
</dbReference>
<dbReference type="InterPro" id="IPR045312">
    <property type="entry name" value="PCBER-like"/>
</dbReference>
<dbReference type="Gene3D" id="3.40.50.720">
    <property type="entry name" value="NAD(P)-binding Rossmann-like Domain"/>
    <property type="match status" value="1"/>
</dbReference>
<feature type="domain" description="NmrA-like" evidence="3">
    <location>
        <begin position="14"/>
        <end position="312"/>
    </location>
</feature>
<evidence type="ECO:0000259" key="3">
    <source>
        <dbReference type="Pfam" id="PF05368"/>
    </source>
</evidence>
<dbReference type="Pfam" id="PF05368">
    <property type="entry name" value="NmrA"/>
    <property type="match status" value="1"/>
</dbReference>
<organism evidence="4">
    <name type="scientific">Fragaria ananassa</name>
    <name type="common">Strawberry</name>
    <name type="synonym">Fragaria chiloensis x Fragaria virginiana</name>
    <dbReference type="NCBI Taxonomy" id="3747"/>
    <lineage>
        <taxon>Eukaryota</taxon>
        <taxon>Viridiplantae</taxon>
        <taxon>Streptophyta</taxon>
        <taxon>Embryophyta</taxon>
        <taxon>Tracheophyta</taxon>
        <taxon>Spermatophyta</taxon>
        <taxon>Magnoliopsida</taxon>
        <taxon>eudicotyledons</taxon>
        <taxon>Gunneridae</taxon>
        <taxon>Pentapetalae</taxon>
        <taxon>rosids</taxon>
        <taxon>fabids</taxon>
        <taxon>Rosales</taxon>
        <taxon>Rosaceae</taxon>
        <taxon>Rosoideae</taxon>
        <taxon>Potentilleae</taxon>
        <taxon>Fragariinae</taxon>
        <taxon>Fragaria</taxon>
    </lineage>
</organism>
<dbReference type="AlphaFoldDB" id="Q07DT8"/>